<keyword evidence="1" id="KW-1133">Transmembrane helix</keyword>
<evidence type="ECO:0008006" key="4">
    <source>
        <dbReference type="Google" id="ProtNLM"/>
    </source>
</evidence>
<evidence type="ECO:0000256" key="1">
    <source>
        <dbReference type="SAM" id="Phobius"/>
    </source>
</evidence>
<evidence type="ECO:0000313" key="3">
    <source>
        <dbReference type="Proteomes" id="UP000286773"/>
    </source>
</evidence>
<sequence>MNNGLAHLLLRRYWKMMVLLLVVLVGNAVYVSATFVGDWKLAYSYYHSDEFKKMFNEDEEIKQDGKIYLYSKENGEEVYTNSYQEYVDFNATVFNESGFYSYDLTGGYFYTTALVAAIAGCLLFMFDLKTHFNTLLFSSRFSKKSIYFMKHLLVTGTFILSLIISKIVYLAILLRNIPEKYLNAGLMELMPSVVVNVLALATTFIAASLLGLVLGEWISGLGTIAFFFVTFGMFTSQLYAASEQIAAYYEKTNQLWPFINMLTSPAIQPRVVHPGEVALPLLLSGGCLLAGAALYQRLSLENNGNYLMFDKLRKPMQLLIVIYTVMLFRLDRHVRYLFPLSFETPGSFFSITAKTLGFGAMVYVLTDFLIYRRIPFKQHLLKWVKRAQ</sequence>
<reference evidence="2 3" key="1">
    <citation type="submission" date="2017-05" db="EMBL/GenBank/DDBJ databases">
        <title>Vagococcus spp. assemblies.</title>
        <authorList>
            <person name="Gulvik C.A."/>
        </authorList>
    </citation>
    <scope>NUCLEOTIDE SEQUENCE [LARGE SCALE GENOMIC DNA]</scope>
    <source>
        <strain evidence="2 3">LMG 24798</strain>
    </source>
</reference>
<dbReference type="OrthoDB" id="2199746at2"/>
<feature type="transmembrane region" description="Helical" evidence="1">
    <location>
        <begin position="277"/>
        <end position="295"/>
    </location>
</feature>
<feature type="transmembrane region" description="Helical" evidence="1">
    <location>
        <begin position="147"/>
        <end position="173"/>
    </location>
</feature>
<keyword evidence="1" id="KW-0472">Membrane</keyword>
<proteinExistence type="predicted"/>
<organism evidence="2 3">
    <name type="scientific">Vagococcus acidifermentans</name>
    <dbReference type="NCBI Taxonomy" id="564710"/>
    <lineage>
        <taxon>Bacteria</taxon>
        <taxon>Bacillati</taxon>
        <taxon>Bacillota</taxon>
        <taxon>Bacilli</taxon>
        <taxon>Lactobacillales</taxon>
        <taxon>Enterococcaceae</taxon>
        <taxon>Vagococcus</taxon>
    </lineage>
</organism>
<keyword evidence="3" id="KW-1185">Reference proteome</keyword>
<dbReference type="PANTHER" id="PTHR39177">
    <property type="entry name" value="ABC TRANSPORTER PERMEASE YTRC-RELATED"/>
    <property type="match status" value="1"/>
</dbReference>
<comment type="caution">
    <text evidence="2">The sequence shown here is derived from an EMBL/GenBank/DDBJ whole genome shotgun (WGS) entry which is preliminary data.</text>
</comment>
<feature type="transmembrane region" description="Helical" evidence="1">
    <location>
        <begin position="315"/>
        <end position="331"/>
    </location>
</feature>
<dbReference type="InterPro" id="IPR053046">
    <property type="entry name" value="ABC-5_transporter"/>
</dbReference>
<feature type="transmembrane region" description="Helical" evidence="1">
    <location>
        <begin position="351"/>
        <end position="371"/>
    </location>
</feature>
<dbReference type="AlphaFoldDB" id="A0A430AP67"/>
<feature type="transmembrane region" description="Helical" evidence="1">
    <location>
        <begin position="193"/>
        <end position="214"/>
    </location>
</feature>
<gene>
    <name evidence="2" type="ORF">CBF27_11615</name>
</gene>
<evidence type="ECO:0000313" key="2">
    <source>
        <dbReference type="EMBL" id="RSU09938.1"/>
    </source>
</evidence>
<dbReference type="EMBL" id="NGKC01000015">
    <property type="protein sequence ID" value="RSU09938.1"/>
    <property type="molecule type" value="Genomic_DNA"/>
</dbReference>
<dbReference type="Proteomes" id="UP000286773">
    <property type="component" value="Unassembled WGS sequence"/>
</dbReference>
<name>A0A430AP67_9ENTE</name>
<feature type="transmembrane region" description="Helical" evidence="1">
    <location>
        <begin position="107"/>
        <end position="126"/>
    </location>
</feature>
<feature type="transmembrane region" description="Helical" evidence="1">
    <location>
        <begin position="221"/>
        <end position="240"/>
    </location>
</feature>
<keyword evidence="1" id="KW-0812">Transmembrane</keyword>
<protein>
    <recommendedName>
        <fullName evidence="4">ABC transporter permease</fullName>
    </recommendedName>
</protein>
<dbReference type="PANTHER" id="PTHR39177:SF1">
    <property type="entry name" value="ABC TRANSPORTER PERMEASE YTRC-RELATED"/>
    <property type="match status" value="1"/>
</dbReference>
<dbReference type="RefSeq" id="WP_126814505.1">
    <property type="nucleotide sequence ID" value="NZ_NGKC01000015.1"/>
</dbReference>
<accession>A0A430AP67</accession>